<gene>
    <name evidence="1" type="ORF">RFULGI_LOCUS2277</name>
</gene>
<organism evidence="1 2">
    <name type="scientific">Racocetra fulgida</name>
    <dbReference type="NCBI Taxonomy" id="60492"/>
    <lineage>
        <taxon>Eukaryota</taxon>
        <taxon>Fungi</taxon>
        <taxon>Fungi incertae sedis</taxon>
        <taxon>Mucoromycota</taxon>
        <taxon>Glomeromycotina</taxon>
        <taxon>Glomeromycetes</taxon>
        <taxon>Diversisporales</taxon>
        <taxon>Gigasporaceae</taxon>
        <taxon>Racocetra</taxon>
    </lineage>
</organism>
<dbReference type="Proteomes" id="UP000789396">
    <property type="component" value="Unassembled WGS sequence"/>
</dbReference>
<keyword evidence="2" id="KW-1185">Reference proteome</keyword>
<reference evidence="1" key="1">
    <citation type="submission" date="2021-06" db="EMBL/GenBank/DDBJ databases">
        <authorList>
            <person name="Kallberg Y."/>
            <person name="Tangrot J."/>
            <person name="Rosling A."/>
        </authorList>
    </citation>
    <scope>NUCLEOTIDE SEQUENCE</scope>
    <source>
        <strain evidence="1">IN212</strain>
    </source>
</reference>
<dbReference type="EMBL" id="CAJVPZ010001679">
    <property type="protein sequence ID" value="CAG8497455.1"/>
    <property type="molecule type" value="Genomic_DNA"/>
</dbReference>
<evidence type="ECO:0000313" key="2">
    <source>
        <dbReference type="Proteomes" id="UP000789396"/>
    </source>
</evidence>
<dbReference type="InterPro" id="IPR027417">
    <property type="entry name" value="P-loop_NTPase"/>
</dbReference>
<proteinExistence type="predicted"/>
<sequence>MSSIKWLVISDEDEETGVDNFEREIFTSSSATESVTTGVDISETFLPLKEFSKLNNNPEIDSDVLVGFVDTEGQGSKFIMTQFDITFKDITKLHKYFLDKGDVFDLCLFSPILVTSKIVIFWWPGMFLVDAILNNLGAMTKSAQRITQDAQSQVDDIKKLLLEPQQGRSDKIKEHNTIRKLLNDSFESIDIWLFPLSDLSQSREKLLFEDFNENWKQTFKEMRKKVSEQLSVNESKHSTDSFRTLVFRYDINTMNVRYKVEGCNDEGIDAYLCKELEYFQKKLELEGLPNKIVKENCETYSGSVRSIAYEFKIQIASIAMEEQEFRDQVNKSVLNIVLPLSKLILRKSLKELTKPLWCNFNNKVKDSPKRFVQKHQDNLKNFCGEIKQQLIVQNEIAHAKKLTEDAQKDFRTLVSDMNPQYKVVGCDNVGIDAYLYEELENFEKTLTFENFSDKIANETYETYSESVRLIVDRIKLKITTITLEAQEFKDNVNKCVSTITYPLQKLDLTKSFKEITQPLWSNFNNIVKDFPKHLVQQHQENLENFCRETEQHLMVKNEITHAKILAKNAYNEFRTLVNNMSPQYEVEGCDDKGINSYLYEELKNFKRKLESENFSDKIVNETHETHSKSVHLIVNEIRMKIANITIEVQTFKDQVNKSVSKITLPLPKSDLTKSFKELTQPLWSNFNNIVKDSPKDLGQQHRDILENFCKETEQFLMVKNEITRAKIVAENAYNDFCTLVNNMDPQYEVEGCDDKGISAYLYEELKNFKRKLESENLSSKIVNETYETYRKSVHQIADATKIKIANIIIEVQKFQNQVNESVPNIALPLSKSNLTNSFKELIKPLWHNFNNIAKDLPKRFVQQHQENIENFCGEIEQHLMVKNKENIDEIISIAQNKMKENLKKSAKKLNNRLPMKDEKFESEWSVLFKQNKEMYFNLDVFNNFPDDINLTFPENLYMQLSNSIWEELMINNSNAWEKKAEAFLERAAILFKRNLATNFPVNNNKVFNNTEIEHYLQEELLEISYKVPNIFPRTMMDEICIKYKEIASLIVIEFQKKNDKNIEKIPQEIDRYIINWVTLSDINIKDDLENWQHEVAKLLLISTNIPKLVALPSSQLLCICNDITNFDRESTSPFRQAIKLIKQRGMENTLSELFVNEILESLKLDKLKHARMLFINRCLGITSLTPTIRHHFYELLFEHSPFILASPVIRRIFLAEYEEYKEEKHQNVFFDLLKTPHEAFESLPYLQIINDILKKNDPDSPIAALSCDIIQKTFFVHYSLTELHDNFSSAVDSLYNNNMEPLQIISAIAFLKEYVRIICDANMTTLKQHVRISPVVPMANHMVKIIQDINNHMMLNWQRIHSLRIYFLKYLRSCDFSMQDIRDLCKSQEQTFPWLKKIPWGDKDNRFTFNPYWLHHDYEYAEDYYYHVCDESNCIETKVNVCFASYLEIAQSRINKISIKDMLYKLFHLDFSSPNNRTLNKNDLITFAGVIAARLHYIRASYKWTKNEKRVANYLTKEITAMNASSVYKEFLKKLLLNSNSLIQLFKDNEVDENLNRNDSEGDEFLMKSVIIHLIIVHASIPNNASPLAAYLHQLQACRNDFILTIIGNGSTQGDYTRLDGRRITSVPINHEPGYIVEQISTEKTQNVRMMTPQAYRILHLFVHALLGASVPSSIASEFFARNGNNAGDTMKHCLRNIRNDWKVLKEIFNCNNEQLALILHSIIFSMTEKSSSDEWKLDTPEKREDLHAYYMIDTTNKTKFPFLEVFFRHEEKLNLIRNLLPILKFVQILRTRLEYQITRLEAREMTFDNFINRESNNGELQKIYLALNSTFKKFENAWNIVAPHVKSYECLQFKKFPKISSNSSVMFGLVEGKDAGIYLCAIISYLVELQNQFLGEIIAIPFSLCLSLKFLESNVNNNRVQYYLQRVQIQHARPANFIDYERNDEILKYSQRNLEIRYGEDIIYDLYKIEMKLAHQLVFNKCLIVINNTFSKSFPYYGEMFSRNFYVLTDFEKFVTQEPLPIANIDMAPLDDYVFDKSFSSENASRMLPTLEMLICSIDRKINNEISIKDYISQQMDLSILTENTEFCGIDLWCAT</sequence>
<dbReference type="OrthoDB" id="2423900at2759"/>
<accession>A0A9N9EX09</accession>
<dbReference type="Gene3D" id="3.40.50.300">
    <property type="entry name" value="P-loop containing nucleotide triphosphate hydrolases"/>
    <property type="match status" value="1"/>
</dbReference>
<evidence type="ECO:0000313" key="1">
    <source>
        <dbReference type="EMBL" id="CAG8497455.1"/>
    </source>
</evidence>
<name>A0A9N9EX09_9GLOM</name>
<protein>
    <submittedName>
        <fullName evidence="1">18961_t:CDS:1</fullName>
    </submittedName>
</protein>
<comment type="caution">
    <text evidence="1">The sequence shown here is derived from an EMBL/GenBank/DDBJ whole genome shotgun (WGS) entry which is preliminary data.</text>
</comment>